<feature type="signal peptide" evidence="1">
    <location>
        <begin position="1"/>
        <end position="23"/>
    </location>
</feature>
<protein>
    <submittedName>
        <fullName evidence="2">DUF3829 domain-containing protein</fullName>
    </submittedName>
</protein>
<dbReference type="InterPro" id="IPR024291">
    <property type="entry name" value="DUF3829"/>
</dbReference>
<keyword evidence="1" id="KW-0732">Signal</keyword>
<feature type="chain" id="PRO_5039171093" evidence="1">
    <location>
        <begin position="24"/>
        <end position="348"/>
    </location>
</feature>
<dbReference type="EMBL" id="JACRSQ010000021">
    <property type="protein sequence ID" value="MBC8544401.1"/>
    <property type="molecule type" value="Genomic_DNA"/>
</dbReference>
<sequence length="348" mass="39082">MKQHIVKGLLVFCVSLSIMLVSGCSKLNSGDEDSVKDSSTVFSESIAESEAESNSESDSEDLDVETMDFIKYNIYVEMNNYMIRVLDNINSYYTVVEDSSEFALIPDSGYTYKYDISPLDSSIVDDAVTVASMEPTFEVLDDLAQKIAEPMKILMDTFSEIYSCYDFADNQYARAKELHVPIQENVAAFEELAYAFMDEISNISDERVSASEQKMLDEGQLIAYNASHMITVANRILDECYKQGIDDANITELDLTNIRPLYEELTETVAAFHEATSDSDQLMKESLSSSTPLYGLPDSLVQSVEWMIKQVESQVPIQDPGREYLGGIIHIEQELSECIDQYNAVFAE</sequence>
<accession>A0A926I2T0</accession>
<evidence type="ECO:0000256" key="1">
    <source>
        <dbReference type="SAM" id="SignalP"/>
    </source>
</evidence>
<reference evidence="2" key="1">
    <citation type="submission" date="2020-08" db="EMBL/GenBank/DDBJ databases">
        <title>Genome public.</title>
        <authorList>
            <person name="Liu C."/>
            <person name="Sun Q."/>
        </authorList>
    </citation>
    <scope>NUCLEOTIDE SEQUENCE</scope>
    <source>
        <strain evidence="2">NSJ-32</strain>
    </source>
</reference>
<name>A0A926I2T0_9FIRM</name>
<organism evidence="2 3">
    <name type="scientific">Bianquea renquensis</name>
    <dbReference type="NCBI Taxonomy" id="2763661"/>
    <lineage>
        <taxon>Bacteria</taxon>
        <taxon>Bacillati</taxon>
        <taxon>Bacillota</taxon>
        <taxon>Clostridia</taxon>
        <taxon>Eubacteriales</taxon>
        <taxon>Bianqueaceae</taxon>
        <taxon>Bianquea</taxon>
    </lineage>
</organism>
<keyword evidence="3" id="KW-1185">Reference proteome</keyword>
<dbReference type="Proteomes" id="UP000657006">
    <property type="component" value="Unassembled WGS sequence"/>
</dbReference>
<proteinExistence type="predicted"/>
<dbReference type="AlphaFoldDB" id="A0A926I2T0"/>
<evidence type="ECO:0000313" key="2">
    <source>
        <dbReference type="EMBL" id="MBC8544401.1"/>
    </source>
</evidence>
<gene>
    <name evidence="2" type="ORF">H8730_12715</name>
</gene>
<comment type="caution">
    <text evidence="2">The sequence shown here is derived from an EMBL/GenBank/DDBJ whole genome shotgun (WGS) entry which is preliminary data.</text>
</comment>
<dbReference type="RefSeq" id="WP_177715487.1">
    <property type="nucleotide sequence ID" value="NZ_JACRSQ010000021.1"/>
</dbReference>
<dbReference type="Pfam" id="PF12889">
    <property type="entry name" value="DUF3829"/>
    <property type="match status" value="1"/>
</dbReference>
<dbReference type="PROSITE" id="PS51257">
    <property type="entry name" value="PROKAR_LIPOPROTEIN"/>
    <property type="match status" value="1"/>
</dbReference>
<evidence type="ECO:0000313" key="3">
    <source>
        <dbReference type="Proteomes" id="UP000657006"/>
    </source>
</evidence>